<reference evidence="1" key="1">
    <citation type="submission" date="2020-07" db="EMBL/GenBank/DDBJ databases">
        <title>Genome sequence and genetic diversity analysis of an under-domesticated orphan crop, white fonio (Digitaria exilis).</title>
        <authorList>
            <person name="Bennetzen J.L."/>
            <person name="Chen S."/>
            <person name="Ma X."/>
            <person name="Wang X."/>
            <person name="Yssel A.E.J."/>
            <person name="Chaluvadi S.R."/>
            <person name="Johnson M."/>
            <person name="Gangashetty P."/>
            <person name="Hamidou F."/>
            <person name="Sanogo M.D."/>
            <person name="Zwaenepoel A."/>
            <person name="Wallace J."/>
            <person name="Van De Peer Y."/>
            <person name="Van Deynze A."/>
        </authorList>
    </citation>
    <scope>NUCLEOTIDE SEQUENCE</scope>
    <source>
        <tissue evidence="1">Leaves</tissue>
    </source>
</reference>
<comment type="caution">
    <text evidence="1">The sequence shown here is derived from an EMBL/GenBank/DDBJ whole genome shotgun (WGS) entry which is preliminary data.</text>
</comment>
<dbReference type="Proteomes" id="UP000636709">
    <property type="component" value="Unassembled WGS sequence"/>
</dbReference>
<dbReference type="AlphaFoldDB" id="A0A835ASD1"/>
<sequence length="148" mass="16618">MRMVVMEASVAQAKANMFRRGSPPAAAFAGEESSGTAAAFSSAMVDTVAGFLEECWKPNYNVICRRGTSTCLLRRTPITVPFPRLSDELIDAIHDTPEKRERGRELHARAAEFVKKDRDEVDDILEQYRAYGLAVQEVEVRDDDDEDY</sequence>
<dbReference type="OrthoDB" id="715311at2759"/>
<protein>
    <submittedName>
        <fullName evidence="1">Uncharacterized protein</fullName>
    </submittedName>
</protein>
<dbReference type="EMBL" id="JACEFO010002208">
    <property type="protein sequence ID" value="KAF8673436.1"/>
    <property type="molecule type" value="Genomic_DNA"/>
</dbReference>
<proteinExistence type="predicted"/>
<name>A0A835ASD1_9POAL</name>
<organism evidence="1 2">
    <name type="scientific">Digitaria exilis</name>
    <dbReference type="NCBI Taxonomy" id="1010633"/>
    <lineage>
        <taxon>Eukaryota</taxon>
        <taxon>Viridiplantae</taxon>
        <taxon>Streptophyta</taxon>
        <taxon>Embryophyta</taxon>
        <taxon>Tracheophyta</taxon>
        <taxon>Spermatophyta</taxon>
        <taxon>Magnoliopsida</taxon>
        <taxon>Liliopsida</taxon>
        <taxon>Poales</taxon>
        <taxon>Poaceae</taxon>
        <taxon>PACMAD clade</taxon>
        <taxon>Panicoideae</taxon>
        <taxon>Panicodae</taxon>
        <taxon>Paniceae</taxon>
        <taxon>Anthephorinae</taxon>
        <taxon>Digitaria</taxon>
    </lineage>
</organism>
<evidence type="ECO:0000313" key="2">
    <source>
        <dbReference type="Proteomes" id="UP000636709"/>
    </source>
</evidence>
<gene>
    <name evidence="1" type="ORF">HU200_049001</name>
</gene>
<keyword evidence="2" id="KW-1185">Reference proteome</keyword>
<evidence type="ECO:0000313" key="1">
    <source>
        <dbReference type="EMBL" id="KAF8673436.1"/>
    </source>
</evidence>
<accession>A0A835ASD1</accession>